<dbReference type="Proteomes" id="UP000198427">
    <property type="component" value="Unassembled WGS sequence"/>
</dbReference>
<dbReference type="EMBL" id="FZNZ01000046">
    <property type="protein sequence ID" value="SNS12846.1"/>
    <property type="molecule type" value="Genomic_DNA"/>
</dbReference>
<protein>
    <submittedName>
        <fullName evidence="1">Uncharacterized protein</fullName>
    </submittedName>
</protein>
<accession>A0AA94S0W3</accession>
<name>A0AA94S0W3_9BACT</name>
<dbReference type="AlphaFoldDB" id="A0AA94S0W3"/>
<reference evidence="1 2" key="1">
    <citation type="submission" date="2017-06" db="EMBL/GenBank/DDBJ databases">
        <authorList>
            <person name="Varghese N."/>
            <person name="Submissions S."/>
        </authorList>
    </citation>
    <scope>NUCLEOTIDE SEQUENCE [LARGE SCALE GENOMIC DNA]</scope>
    <source>
        <strain evidence="1 2">DSM 26989</strain>
    </source>
</reference>
<evidence type="ECO:0000313" key="2">
    <source>
        <dbReference type="Proteomes" id="UP000198427"/>
    </source>
</evidence>
<proteinExistence type="predicted"/>
<organism evidence="1 2">
    <name type="scientific">Prevotella jejuni</name>
    <dbReference type="NCBI Taxonomy" id="1177574"/>
    <lineage>
        <taxon>Bacteria</taxon>
        <taxon>Pseudomonadati</taxon>
        <taxon>Bacteroidota</taxon>
        <taxon>Bacteroidia</taxon>
        <taxon>Bacteroidales</taxon>
        <taxon>Prevotellaceae</taxon>
        <taxon>Prevotella</taxon>
    </lineage>
</organism>
<sequence length="214" mass="23503">MPSILPPISLPLLIHTRPIPCPLPVRPQPTLLQPPAHSSSAPILFPFCPQPTLRPSPAHSPLSVTPRTCTSVTLSINTPNLLPFPLVNPSTSPVPCLLSHTTCPPVSPSTRQLAMLLIELVHLLPCLFSHTTCSLVSPSTRQLTMLLPELVHLLPCLLIQLTCSLVHPLTRLLVNYFYHLTFLSVLFQNTATLILPFLSPLFNIEMITISKTSY</sequence>
<comment type="caution">
    <text evidence="1">The sequence shown here is derived from an EMBL/GenBank/DDBJ whole genome shotgun (WGS) entry which is preliminary data.</text>
</comment>
<gene>
    <name evidence="1" type="ORF">SAMN06265364_14612</name>
</gene>
<evidence type="ECO:0000313" key="1">
    <source>
        <dbReference type="EMBL" id="SNS12846.1"/>
    </source>
</evidence>
<keyword evidence="2" id="KW-1185">Reference proteome</keyword>